<sequence length="378" mass="41090">MPDVMVHASATEPMDMELAESSTKMELEPKVESSLLADDDLEMELNRTLNEQMSDDKPESSRMMDEPDAEGENEGDNDSLFGGENDDLGEQQDITADGDADGDMDADGEADIENVANAFGETDADADADTDSDGGVGTSNGYGRADPKTAQPQRSAEHDTPPVPSERSASPSKTAERPGGAISLPGRQVNKQDDKKTITPQIPKQATPEAPHPVHQNSGRKTLPKPMFGSMNMAWQYDADVSRFSHDIMLTSTLSGQVMIWDRRVDPKSSKHGVRALALPAGTPPWCTDACWNHTGDKIYVGRRNELVEEWDVRMLPDISTSASHQNRSQYGTVPSLARTLRMPRGSGPVSSVAVLPNNRHIVWCVCLPVCQVCILAY</sequence>
<feature type="compositionally biased region" description="Acidic residues" evidence="1">
    <location>
        <begin position="84"/>
        <end position="112"/>
    </location>
</feature>
<dbReference type="KEGG" id="mgl:MGL_3395"/>
<evidence type="ECO:0000259" key="2">
    <source>
        <dbReference type="Pfam" id="PF23798"/>
    </source>
</evidence>
<dbReference type="EMBL" id="AAYY01000013">
    <property type="protein sequence ID" value="EDP42146.1"/>
    <property type="molecule type" value="Genomic_DNA"/>
</dbReference>
<feature type="domain" description="Transcription factor spt8 beta-propeller" evidence="2">
    <location>
        <begin position="246"/>
        <end position="363"/>
    </location>
</feature>
<dbReference type="Pfam" id="PF23798">
    <property type="entry name" value="Beta-prop_SPT8"/>
    <property type="match status" value="1"/>
</dbReference>
<dbReference type="GeneID" id="5853667"/>
<dbReference type="VEuPathDB" id="FungiDB:MGL_3395"/>
<dbReference type="InterPro" id="IPR015943">
    <property type="entry name" value="WD40/YVTN_repeat-like_dom_sf"/>
</dbReference>
<dbReference type="STRING" id="425265.A8Q924"/>
<feature type="region of interest" description="Disordered" evidence="1">
    <location>
        <begin position="1"/>
        <end position="225"/>
    </location>
</feature>
<organism evidence="3 4">
    <name type="scientific">Malassezia globosa (strain ATCC MYA-4612 / CBS 7966)</name>
    <name type="common">Dandruff-associated fungus</name>
    <dbReference type="NCBI Taxonomy" id="425265"/>
    <lineage>
        <taxon>Eukaryota</taxon>
        <taxon>Fungi</taxon>
        <taxon>Dikarya</taxon>
        <taxon>Basidiomycota</taxon>
        <taxon>Ustilaginomycotina</taxon>
        <taxon>Malasseziomycetes</taxon>
        <taxon>Malasseziales</taxon>
        <taxon>Malasseziaceae</taxon>
        <taxon>Malassezia</taxon>
    </lineage>
</organism>
<gene>
    <name evidence="3" type="ORF">MGL_3395</name>
</gene>
<name>A8Q924_MALGO</name>
<evidence type="ECO:0000313" key="4">
    <source>
        <dbReference type="Proteomes" id="UP000008837"/>
    </source>
</evidence>
<dbReference type="InterPro" id="IPR057544">
    <property type="entry name" value="Beta-prop_SPT8"/>
</dbReference>
<dbReference type="InParanoid" id="A8Q924"/>
<feature type="compositionally biased region" description="Acidic residues" evidence="1">
    <location>
        <begin position="122"/>
        <end position="132"/>
    </location>
</feature>
<dbReference type="AlphaFoldDB" id="A8Q924"/>
<feature type="compositionally biased region" description="Acidic residues" evidence="1">
    <location>
        <begin position="66"/>
        <end position="77"/>
    </location>
</feature>
<evidence type="ECO:0000313" key="3">
    <source>
        <dbReference type="EMBL" id="EDP42146.1"/>
    </source>
</evidence>
<comment type="caution">
    <text evidence="3">The sequence shown here is derived from an EMBL/GenBank/DDBJ whole genome shotgun (WGS) entry which is preliminary data.</text>
</comment>
<dbReference type="OrthoDB" id="10260946at2759"/>
<dbReference type="SUPFAM" id="SSF50978">
    <property type="entry name" value="WD40 repeat-like"/>
    <property type="match status" value="1"/>
</dbReference>
<protein>
    <recommendedName>
        <fullName evidence="2">Transcription factor spt8 beta-propeller domain-containing protein</fullName>
    </recommendedName>
</protein>
<dbReference type="Proteomes" id="UP000008837">
    <property type="component" value="Unassembled WGS sequence"/>
</dbReference>
<evidence type="ECO:0000256" key="1">
    <source>
        <dbReference type="SAM" id="MobiDB-lite"/>
    </source>
</evidence>
<feature type="compositionally biased region" description="Basic and acidic residues" evidence="1">
    <location>
        <begin position="54"/>
        <end position="65"/>
    </location>
</feature>
<proteinExistence type="predicted"/>
<accession>A8Q924</accession>
<dbReference type="InterPro" id="IPR036322">
    <property type="entry name" value="WD40_repeat_dom_sf"/>
</dbReference>
<keyword evidence="4" id="KW-1185">Reference proteome</keyword>
<dbReference type="RefSeq" id="XP_001729360.1">
    <property type="nucleotide sequence ID" value="XM_001729308.1"/>
</dbReference>
<reference evidence="3 4" key="1">
    <citation type="journal article" date="2007" name="Proc. Natl. Acad. Sci. U.S.A.">
        <title>Dandruff-associated Malassezia genomes reveal convergent and divergent virulence traits shared with plant and human fungal pathogens.</title>
        <authorList>
            <person name="Xu J."/>
            <person name="Saunders C.W."/>
            <person name="Hu P."/>
            <person name="Grant R.A."/>
            <person name="Boekhout T."/>
            <person name="Kuramae E.E."/>
            <person name="Kronstad J.W."/>
            <person name="Deangelis Y.M."/>
            <person name="Reeder N.L."/>
            <person name="Johnstone K.R."/>
            <person name="Leland M."/>
            <person name="Fieno A.M."/>
            <person name="Begley W.M."/>
            <person name="Sun Y."/>
            <person name="Lacey M.P."/>
            <person name="Chaudhary T."/>
            <person name="Keough T."/>
            <person name="Chu L."/>
            <person name="Sears R."/>
            <person name="Yuan B."/>
            <person name="Dawson T.L.Jr."/>
        </authorList>
    </citation>
    <scope>NUCLEOTIDE SEQUENCE [LARGE SCALE GENOMIC DNA]</scope>
    <source>
        <strain evidence="4">ATCC MYA-4612 / CBS 7966</strain>
    </source>
</reference>
<dbReference type="Gene3D" id="2.130.10.10">
    <property type="entry name" value="YVTN repeat-like/Quinoprotein amine dehydrogenase"/>
    <property type="match status" value="1"/>
</dbReference>